<feature type="compositionally biased region" description="Polar residues" evidence="5">
    <location>
        <begin position="822"/>
        <end position="848"/>
    </location>
</feature>
<name>A0A811MZR4_9POAL</name>
<dbReference type="OrthoDB" id="6159439at2759"/>
<evidence type="ECO:0000313" key="8">
    <source>
        <dbReference type="EMBL" id="CAD6215044.1"/>
    </source>
</evidence>
<feature type="domain" description="DDT" evidence="7">
    <location>
        <begin position="314"/>
        <end position="373"/>
    </location>
</feature>
<dbReference type="Pfam" id="PF00046">
    <property type="entry name" value="Homeodomain"/>
    <property type="match status" value="1"/>
</dbReference>
<dbReference type="GO" id="GO:0005634">
    <property type="term" value="C:nucleus"/>
    <property type="evidence" value="ECO:0007669"/>
    <property type="project" value="UniProtKB-SubCell"/>
</dbReference>
<evidence type="ECO:0000256" key="1">
    <source>
        <dbReference type="ARBA" id="ARBA00004123"/>
    </source>
</evidence>
<feature type="DNA-binding region" description="Homeobox" evidence="3">
    <location>
        <begin position="15"/>
        <end position="74"/>
    </location>
</feature>
<evidence type="ECO:0000259" key="6">
    <source>
        <dbReference type="PROSITE" id="PS50071"/>
    </source>
</evidence>
<keyword evidence="3 4" id="KW-0238">DNA-binding</keyword>
<sequence length="1081" mass="121632">MPRAQMVTHGLGAKRDNAGAKKSPQQIQMLEKFYSDVQYPKPEEMGEYAICVGLTYSQVRIWFKERRRKDRRREMRVIGAQMESQFRARSTGPRSSSSSSSCNQAPIYGISRSQSELDTWDTTCHHSSENQRTVKKRKIMESTTTNQRSDVYEDTAPVRKHGVGKGLMTVWHAMYSHNVKCQSGPNFIDETGCLRSLRPFDDFDGLENRDNGRKTQVPCKRVTGPKVHPPMDCHLSVDKSESSELQTELVTLVDDEELELSELQAGPNPLRCSAHLSSSGRHDCPLCKDLLAKFPPQSLKMKKLFSTKPWESSPEMVKKLFQVIRFVYAHFGSIDVHPFTFDEFVQAFHDKDSLLLGEVHVGLLKLLLLKAEMGSDGVFVPRSSKDCRFLSFLNFVREQEFDANVWIRSLNALTWVEILRQVLVASGFGPKQHLLNQEFFNKEKNQMVKYGLRPRTLKGELFALLSKAGSCGLKVSVLAKSSEIIDLNVSSPLELEQLISLALSSDITLFEKIAPSAYRLRVDPKIKGEEDSILDSDDSGSVDDDEDASRSDDGSDSSQKFKFPENESRLARRKEKNAHESPNKCSEIDESYSGERWLLALMEGEYSDLSIDEKLDCLVALIDVVSGAGSVPRLEEPQRVLHNVPRVHPPQSGGKIKKSTKNLCQYSDESLNGSGSLDCCHQGRPGRRKNQDYTTDPGRNDLPVAAHEPQVVLLGSDRRYNSYWLFLGPCREDDPGHRRVYFESSEDGHWEVIDSPQELLSLLSVLDSRGTREAHLLTLMEKRQACLFEAMKKHVEGGKAARLSASSDSYCSQASSGDGASPKTSSVDGTSPVSDIENTSVPTSLKDSNLDSSSAIVIESGRRGDEKISMWERLQAFDKWIWTSFYSILTAVKSGKKSFKESLVHCESCHDLYWRDEKHCRICHSTFEVGFDLEEKYAVHVVTCREPELSHEVPNHKFLPSQLQALKAAIHAIEASMPEAAFTGSWMKSAHKLWVKRLRRTSSLPELLQVLVDFVGAMDVDWLYKSSSSARFRTYLDDIIVYFQTMPQTTSAVALWVVQLDALIAPYLDKAMARGQVACAR</sequence>
<evidence type="ECO:0000256" key="5">
    <source>
        <dbReference type="SAM" id="MobiDB-lite"/>
    </source>
</evidence>
<dbReference type="PANTHER" id="PTHR36968:SF8">
    <property type="entry name" value="HOMEOBOX-DDT DOMAIN PROTEIN RLT3 ISOFORM X1"/>
    <property type="match status" value="1"/>
</dbReference>
<feature type="region of interest" description="Disordered" evidence="5">
    <location>
        <begin position="1"/>
        <end position="23"/>
    </location>
</feature>
<feature type="region of interest" description="Disordered" evidence="5">
    <location>
        <begin position="675"/>
        <end position="702"/>
    </location>
</feature>
<dbReference type="Pfam" id="PF15613">
    <property type="entry name" value="WSD"/>
    <property type="match status" value="1"/>
</dbReference>
<evidence type="ECO:0000259" key="7">
    <source>
        <dbReference type="PROSITE" id="PS50827"/>
    </source>
</evidence>
<feature type="region of interest" description="Disordered" evidence="5">
    <location>
        <begin position="529"/>
        <end position="587"/>
    </location>
</feature>
<evidence type="ECO:0000313" key="9">
    <source>
        <dbReference type="Proteomes" id="UP000604825"/>
    </source>
</evidence>
<evidence type="ECO:0000256" key="2">
    <source>
        <dbReference type="ARBA" id="ARBA00023242"/>
    </source>
</evidence>
<protein>
    <recommendedName>
        <fullName evidence="10">Homeobox-DDT domain protein RLT3</fullName>
    </recommendedName>
</protein>
<dbReference type="InterPro" id="IPR044977">
    <property type="entry name" value="RLT1-3"/>
</dbReference>
<dbReference type="Gene3D" id="1.10.10.60">
    <property type="entry name" value="Homeodomain-like"/>
    <property type="match status" value="1"/>
</dbReference>
<dbReference type="InterPro" id="IPR028941">
    <property type="entry name" value="WHIM2_dom"/>
</dbReference>
<dbReference type="SUPFAM" id="SSF46689">
    <property type="entry name" value="Homeodomain-like"/>
    <property type="match status" value="1"/>
</dbReference>
<dbReference type="InterPro" id="IPR028942">
    <property type="entry name" value="WHIM1_dom"/>
</dbReference>
<dbReference type="GO" id="GO:0003677">
    <property type="term" value="F:DNA binding"/>
    <property type="evidence" value="ECO:0007669"/>
    <property type="project" value="UniProtKB-UniRule"/>
</dbReference>
<dbReference type="InterPro" id="IPR018501">
    <property type="entry name" value="DDT_dom"/>
</dbReference>
<dbReference type="PANTHER" id="PTHR36968">
    <property type="entry name" value="HOMEOBOX-DDT DOMAIN PROTEIN RLT2"/>
    <property type="match status" value="1"/>
</dbReference>
<feature type="compositionally biased region" description="Polar residues" evidence="5">
    <location>
        <begin position="82"/>
        <end position="94"/>
    </location>
</feature>
<dbReference type="InterPro" id="IPR001356">
    <property type="entry name" value="HD"/>
</dbReference>
<dbReference type="AlphaFoldDB" id="A0A811MZR4"/>
<reference evidence="8" key="1">
    <citation type="submission" date="2020-10" db="EMBL/GenBank/DDBJ databases">
        <authorList>
            <person name="Han B."/>
            <person name="Lu T."/>
            <person name="Zhao Q."/>
            <person name="Huang X."/>
            <person name="Zhao Y."/>
        </authorList>
    </citation>
    <scope>NUCLEOTIDE SEQUENCE</scope>
</reference>
<feature type="region of interest" description="Disordered" evidence="5">
    <location>
        <begin position="813"/>
        <end position="848"/>
    </location>
</feature>
<comment type="subcellular location">
    <subcellularLocation>
        <location evidence="1 3 4">Nucleus</location>
    </subcellularLocation>
</comment>
<dbReference type="Pfam" id="PF15612">
    <property type="entry name" value="WHIM1"/>
    <property type="match status" value="1"/>
</dbReference>
<feature type="region of interest" description="Disordered" evidence="5">
    <location>
        <begin position="74"/>
        <end position="106"/>
    </location>
</feature>
<dbReference type="InterPro" id="IPR009057">
    <property type="entry name" value="Homeodomain-like_sf"/>
</dbReference>
<dbReference type="Pfam" id="PF02791">
    <property type="entry name" value="DDT"/>
    <property type="match status" value="1"/>
</dbReference>
<dbReference type="SMART" id="SM00389">
    <property type="entry name" value="HOX"/>
    <property type="match status" value="1"/>
</dbReference>
<evidence type="ECO:0000256" key="3">
    <source>
        <dbReference type="PROSITE-ProRule" id="PRU00108"/>
    </source>
</evidence>
<gene>
    <name evidence="8" type="ORF">NCGR_LOCUS10328</name>
</gene>
<evidence type="ECO:0000256" key="4">
    <source>
        <dbReference type="RuleBase" id="RU000682"/>
    </source>
</evidence>
<dbReference type="Proteomes" id="UP000604825">
    <property type="component" value="Unassembled WGS sequence"/>
</dbReference>
<accession>A0A811MZR4</accession>
<keyword evidence="3 4" id="KW-0371">Homeobox</keyword>
<dbReference type="GO" id="GO:0006357">
    <property type="term" value="P:regulation of transcription by RNA polymerase II"/>
    <property type="evidence" value="ECO:0007669"/>
    <property type="project" value="InterPro"/>
</dbReference>
<dbReference type="CDD" id="cd00086">
    <property type="entry name" value="homeodomain"/>
    <property type="match status" value="1"/>
</dbReference>
<keyword evidence="9" id="KW-1185">Reference proteome</keyword>
<dbReference type="PROSITE" id="PS50827">
    <property type="entry name" value="DDT"/>
    <property type="match status" value="1"/>
</dbReference>
<organism evidence="8 9">
    <name type="scientific">Miscanthus lutarioriparius</name>
    <dbReference type="NCBI Taxonomy" id="422564"/>
    <lineage>
        <taxon>Eukaryota</taxon>
        <taxon>Viridiplantae</taxon>
        <taxon>Streptophyta</taxon>
        <taxon>Embryophyta</taxon>
        <taxon>Tracheophyta</taxon>
        <taxon>Spermatophyta</taxon>
        <taxon>Magnoliopsida</taxon>
        <taxon>Liliopsida</taxon>
        <taxon>Poales</taxon>
        <taxon>Poaceae</taxon>
        <taxon>PACMAD clade</taxon>
        <taxon>Panicoideae</taxon>
        <taxon>Andropogonodae</taxon>
        <taxon>Andropogoneae</taxon>
        <taxon>Saccharinae</taxon>
        <taxon>Miscanthus</taxon>
    </lineage>
</organism>
<feature type="domain" description="Homeobox" evidence="6">
    <location>
        <begin position="13"/>
        <end position="73"/>
    </location>
</feature>
<feature type="compositionally biased region" description="Acidic residues" evidence="5">
    <location>
        <begin position="531"/>
        <end position="547"/>
    </location>
</feature>
<evidence type="ECO:0008006" key="10">
    <source>
        <dbReference type="Google" id="ProtNLM"/>
    </source>
</evidence>
<comment type="caution">
    <text evidence="8">The sequence shown here is derived from an EMBL/GenBank/DDBJ whole genome shotgun (WGS) entry which is preliminary data.</text>
</comment>
<dbReference type="SMART" id="SM00571">
    <property type="entry name" value="DDT"/>
    <property type="match status" value="1"/>
</dbReference>
<proteinExistence type="predicted"/>
<dbReference type="PROSITE" id="PS50071">
    <property type="entry name" value="HOMEOBOX_2"/>
    <property type="match status" value="1"/>
</dbReference>
<dbReference type="EMBL" id="CAJGYO010000002">
    <property type="protein sequence ID" value="CAD6215044.1"/>
    <property type="molecule type" value="Genomic_DNA"/>
</dbReference>
<keyword evidence="2 3" id="KW-0539">Nucleus</keyword>
<dbReference type="FunFam" id="1.10.10.60:FF:000505">
    <property type="entry name" value="Homeodomain-like transcriptional regulator"/>
    <property type="match status" value="1"/>
</dbReference>